<dbReference type="GO" id="GO:0008324">
    <property type="term" value="F:monoatomic cation transmembrane transporter activity"/>
    <property type="evidence" value="ECO:0007669"/>
    <property type="project" value="InterPro"/>
</dbReference>
<dbReference type="PROSITE" id="PS51201">
    <property type="entry name" value="RCK_N"/>
    <property type="match status" value="1"/>
</dbReference>
<evidence type="ECO:0000259" key="1">
    <source>
        <dbReference type="PROSITE" id="PS51201"/>
    </source>
</evidence>
<dbReference type="Gene3D" id="3.40.50.720">
    <property type="entry name" value="NAD(P)-binding Rossmann-like Domain"/>
    <property type="match status" value="1"/>
</dbReference>
<dbReference type="GO" id="GO:0006813">
    <property type="term" value="P:potassium ion transport"/>
    <property type="evidence" value="ECO:0007669"/>
    <property type="project" value="InterPro"/>
</dbReference>
<evidence type="ECO:0000259" key="2">
    <source>
        <dbReference type="PROSITE" id="PS51202"/>
    </source>
</evidence>
<organism evidence="3 4">
    <name type="scientific">Candidatus Segetimicrobium genomatis</name>
    <dbReference type="NCBI Taxonomy" id="2569760"/>
    <lineage>
        <taxon>Bacteria</taxon>
        <taxon>Bacillati</taxon>
        <taxon>Candidatus Sysuimicrobiota</taxon>
        <taxon>Candidatus Sysuimicrobiia</taxon>
        <taxon>Candidatus Sysuimicrobiales</taxon>
        <taxon>Candidatus Segetimicrobiaceae</taxon>
        <taxon>Candidatus Segetimicrobium</taxon>
    </lineage>
</organism>
<dbReference type="PANTHER" id="PTHR43833:SF7">
    <property type="entry name" value="KTR SYSTEM POTASSIUM UPTAKE PROTEIN C"/>
    <property type="match status" value="1"/>
</dbReference>
<dbReference type="Pfam" id="PF02254">
    <property type="entry name" value="TrkA_N"/>
    <property type="match status" value="1"/>
</dbReference>
<dbReference type="InterPro" id="IPR003148">
    <property type="entry name" value="RCK_N"/>
</dbReference>
<dbReference type="SUPFAM" id="SSF116726">
    <property type="entry name" value="TrkA C-terminal domain-like"/>
    <property type="match status" value="1"/>
</dbReference>
<accession>A0A537IPY7</accession>
<protein>
    <submittedName>
        <fullName evidence="3">TrkA family potassium uptake protein</fullName>
    </submittedName>
</protein>
<feature type="domain" description="RCK C-terminal" evidence="2">
    <location>
        <begin position="133"/>
        <end position="215"/>
    </location>
</feature>
<dbReference type="EMBL" id="VBAP01000072">
    <property type="protein sequence ID" value="TMI73365.1"/>
    <property type="molecule type" value="Genomic_DNA"/>
</dbReference>
<feature type="domain" description="RCK N-terminal" evidence="1">
    <location>
        <begin position="1"/>
        <end position="116"/>
    </location>
</feature>
<sequence length="215" mass="23053">MDFAVIGIGRFGSAVVRTLYEMGHHVLAIDRDEDSLRSVQDSSTHSVQLDSTDPEALRAVGITNFDAVVVAIGAGVQESILTTLLLKEMGCRKVVSKASGELQARVLEKVGADLVIRPERDMAIRVARSLASGHVVDLLELSPNLLVEEVSIGPRVNGKSLGDLDLRSRYGVSILLLKRDSQIVVVPGGETELRSGDVLVVFGEKQALAKLESSL</sequence>
<name>A0A537IPY7_9BACT</name>
<dbReference type="AlphaFoldDB" id="A0A537IPY7"/>
<gene>
    <name evidence="3" type="ORF">E6H05_09845</name>
</gene>
<dbReference type="PROSITE" id="PS51202">
    <property type="entry name" value="RCK_C"/>
    <property type="match status" value="1"/>
</dbReference>
<dbReference type="Proteomes" id="UP000318834">
    <property type="component" value="Unassembled WGS sequence"/>
</dbReference>
<dbReference type="PANTHER" id="PTHR43833">
    <property type="entry name" value="POTASSIUM CHANNEL PROTEIN 2-RELATED-RELATED"/>
    <property type="match status" value="1"/>
</dbReference>
<dbReference type="SUPFAM" id="SSF51735">
    <property type="entry name" value="NAD(P)-binding Rossmann-fold domains"/>
    <property type="match status" value="1"/>
</dbReference>
<dbReference type="Pfam" id="PF02080">
    <property type="entry name" value="TrkA_C"/>
    <property type="match status" value="1"/>
</dbReference>
<dbReference type="InterPro" id="IPR050721">
    <property type="entry name" value="Trk_Ktr_HKT_K-transport"/>
</dbReference>
<dbReference type="InterPro" id="IPR036291">
    <property type="entry name" value="NAD(P)-bd_dom_sf"/>
</dbReference>
<evidence type="ECO:0000313" key="3">
    <source>
        <dbReference type="EMBL" id="TMI73365.1"/>
    </source>
</evidence>
<evidence type="ECO:0000313" key="4">
    <source>
        <dbReference type="Proteomes" id="UP000318834"/>
    </source>
</evidence>
<proteinExistence type="predicted"/>
<dbReference type="Gene3D" id="3.30.70.1450">
    <property type="entry name" value="Regulator of K+ conductance, C-terminal domain"/>
    <property type="match status" value="1"/>
</dbReference>
<dbReference type="InterPro" id="IPR036721">
    <property type="entry name" value="RCK_C_sf"/>
</dbReference>
<dbReference type="InterPro" id="IPR006037">
    <property type="entry name" value="RCK_C"/>
</dbReference>
<reference evidence="3 4" key="1">
    <citation type="journal article" date="2019" name="Nat. Microbiol.">
        <title>Mediterranean grassland soil C-N compound turnover is dependent on rainfall and depth, and is mediated by genomically divergent microorganisms.</title>
        <authorList>
            <person name="Diamond S."/>
            <person name="Andeer P.F."/>
            <person name="Li Z."/>
            <person name="Crits-Christoph A."/>
            <person name="Burstein D."/>
            <person name="Anantharaman K."/>
            <person name="Lane K.R."/>
            <person name="Thomas B.C."/>
            <person name="Pan C."/>
            <person name="Northen T.R."/>
            <person name="Banfield J.F."/>
        </authorList>
    </citation>
    <scope>NUCLEOTIDE SEQUENCE [LARGE SCALE GENOMIC DNA]</scope>
    <source>
        <strain evidence="3">NP_8</strain>
    </source>
</reference>
<comment type="caution">
    <text evidence="3">The sequence shown here is derived from an EMBL/GenBank/DDBJ whole genome shotgun (WGS) entry which is preliminary data.</text>
</comment>